<accession>A0A4R6HKM6</accession>
<keyword evidence="4" id="KW-1185">Reference proteome</keyword>
<dbReference type="AlphaFoldDB" id="A0A4R6HKM6"/>
<evidence type="ECO:0000259" key="2">
    <source>
        <dbReference type="PROSITE" id="PS51740"/>
    </source>
</evidence>
<name>A0A4R6HKM6_9GAMM</name>
<feature type="domain" description="SpoVT-AbrB" evidence="2">
    <location>
        <begin position="3"/>
        <end position="46"/>
    </location>
</feature>
<proteinExistence type="predicted"/>
<sequence>MRTHLRKIGNSKGVLIPAAMLAELGIRDEVDIHLEGQRLVVEPVKKPRSHWFDGYDASYDEAAWEDMVDVEVDEDEDEWQW</sequence>
<dbReference type="PROSITE" id="PS51740">
    <property type="entry name" value="SPOVT_ABRB"/>
    <property type="match status" value="1"/>
</dbReference>
<organism evidence="3 4">
    <name type="scientific">Halomonas ventosae</name>
    <dbReference type="NCBI Taxonomy" id="229007"/>
    <lineage>
        <taxon>Bacteria</taxon>
        <taxon>Pseudomonadati</taxon>
        <taxon>Pseudomonadota</taxon>
        <taxon>Gammaproteobacteria</taxon>
        <taxon>Oceanospirillales</taxon>
        <taxon>Halomonadaceae</taxon>
        <taxon>Halomonas</taxon>
    </lineage>
</organism>
<dbReference type="Proteomes" id="UP000295150">
    <property type="component" value="Unassembled WGS sequence"/>
</dbReference>
<gene>
    <name evidence="3" type="ORF">DFO68_10747</name>
</gene>
<dbReference type="Gene3D" id="2.10.260.10">
    <property type="match status" value="1"/>
</dbReference>
<dbReference type="GO" id="GO:0003677">
    <property type="term" value="F:DNA binding"/>
    <property type="evidence" value="ECO:0007669"/>
    <property type="project" value="UniProtKB-UniRule"/>
</dbReference>
<dbReference type="SMART" id="SM00966">
    <property type="entry name" value="SpoVT_AbrB"/>
    <property type="match status" value="1"/>
</dbReference>
<evidence type="ECO:0000313" key="4">
    <source>
        <dbReference type="Proteomes" id="UP000295150"/>
    </source>
</evidence>
<dbReference type="Pfam" id="PF04014">
    <property type="entry name" value="MazE_antitoxin"/>
    <property type="match status" value="1"/>
</dbReference>
<dbReference type="InterPro" id="IPR037914">
    <property type="entry name" value="SpoVT-AbrB_sf"/>
</dbReference>
<dbReference type="EMBL" id="SNWH01000007">
    <property type="protein sequence ID" value="TDO08645.1"/>
    <property type="molecule type" value="Genomic_DNA"/>
</dbReference>
<comment type="caution">
    <text evidence="3">The sequence shown here is derived from an EMBL/GenBank/DDBJ whole genome shotgun (WGS) entry which is preliminary data.</text>
</comment>
<keyword evidence="1" id="KW-0238">DNA-binding</keyword>
<protein>
    <submittedName>
        <fullName evidence="3">Antitoxin MazE</fullName>
    </submittedName>
</protein>
<dbReference type="RefSeq" id="WP_133483034.1">
    <property type="nucleotide sequence ID" value="NZ_SNWH01000007.1"/>
</dbReference>
<evidence type="ECO:0000256" key="1">
    <source>
        <dbReference type="PROSITE-ProRule" id="PRU01076"/>
    </source>
</evidence>
<evidence type="ECO:0000313" key="3">
    <source>
        <dbReference type="EMBL" id="TDO08645.1"/>
    </source>
</evidence>
<dbReference type="OrthoDB" id="9795766at2"/>
<reference evidence="3 4" key="1">
    <citation type="submission" date="2019-03" db="EMBL/GenBank/DDBJ databases">
        <title>Freshwater and sediment microbial communities from various areas in North America, analyzing microbe dynamics in response to fracking.</title>
        <authorList>
            <person name="Lamendella R."/>
        </authorList>
    </citation>
    <scope>NUCLEOTIDE SEQUENCE [LARGE SCALE GENOMIC DNA]</scope>
    <source>
        <strain evidence="3 4">1_TX</strain>
    </source>
</reference>
<dbReference type="SUPFAM" id="SSF89447">
    <property type="entry name" value="AbrB/MazE/MraZ-like"/>
    <property type="match status" value="1"/>
</dbReference>
<dbReference type="InterPro" id="IPR007159">
    <property type="entry name" value="SpoVT-AbrB_dom"/>
</dbReference>